<gene>
    <name evidence="2" type="ORF">BN1708_004151</name>
</gene>
<evidence type="ECO:0000313" key="2">
    <source>
        <dbReference type="EMBL" id="CRK26422.1"/>
    </source>
</evidence>
<feature type="compositionally biased region" description="Low complexity" evidence="1">
    <location>
        <begin position="294"/>
        <end position="316"/>
    </location>
</feature>
<feature type="compositionally biased region" description="Basic and acidic residues" evidence="1">
    <location>
        <begin position="76"/>
        <end position="88"/>
    </location>
</feature>
<feature type="region of interest" description="Disordered" evidence="1">
    <location>
        <begin position="263"/>
        <end position="437"/>
    </location>
</feature>
<reference evidence="2 3" key="1">
    <citation type="submission" date="2015-05" db="EMBL/GenBank/DDBJ databases">
        <authorList>
            <person name="Wang D.B."/>
            <person name="Wang M."/>
        </authorList>
    </citation>
    <scope>NUCLEOTIDE SEQUENCE [LARGE SCALE GENOMIC DNA]</scope>
    <source>
        <strain evidence="2">VL1</strain>
    </source>
</reference>
<feature type="compositionally biased region" description="Low complexity" evidence="1">
    <location>
        <begin position="156"/>
        <end position="169"/>
    </location>
</feature>
<dbReference type="AlphaFoldDB" id="A0A0G4LWN5"/>
<feature type="compositionally biased region" description="Basic and acidic residues" evidence="1">
    <location>
        <begin position="140"/>
        <end position="154"/>
    </location>
</feature>
<feature type="compositionally biased region" description="Polar residues" evidence="1">
    <location>
        <begin position="48"/>
        <end position="65"/>
    </location>
</feature>
<feature type="compositionally biased region" description="Low complexity" evidence="1">
    <location>
        <begin position="210"/>
        <end position="230"/>
    </location>
</feature>
<dbReference type="EMBL" id="CVQH01020195">
    <property type="protein sequence ID" value="CRK26422.1"/>
    <property type="molecule type" value="Genomic_DNA"/>
</dbReference>
<dbReference type="Proteomes" id="UP000044602">
    <property type="component" value="Unassembled WGS sequence"/>
</dbReference>
<feature type="compositionally biased region" description="Low complexity" evidence="1">
    <location>
        <begin position="96"/>
        <end position="112"/>
    </location>
</feature>
<feature type="compositionally biased region" description="Polar residues" evidence="1">
    <location>
        <begin position="330"/>
        <end position="350"/>
    </location>
</feature>
<feature type="compositionally biased region" description="Basic and acidic residues" evidence="1">
    <location>
        <begin position="7"/>
        <end position="23"/>
    </location>
</feature>
<dbReference type="PANTHER" id="PTHR39606">
    <property type="entry name" value="SURFACE PROTEIN, PUTATIVE-RELATED"/>
    <property type="match status" value="1"/>
</dbReference>
<dbReference type="PANTHER" id="PTHR39606:SF1">
    <property type="entry name" value="CELL SURFACE PROTEIN"/>
    <property type="match status" value="1"/>
</dbReference>
<feature type="compositionally biased region" description="Basic and acidic residues" evidence="1">
    <location>
        <begin position="197"/>
        <end position="209"/>
    </location>
</feature>
<feature type="compositionally biased region" description="Basic and acidic residues" evidence="1">
    <location>
        <begin position="281"/>
        <end position="293"/>
    </location>
</feature>
<feature type="compositionally biased region" description="Polar residues" evidence="1">
    <location>
        <begin position="372"/>
        <end position="388"/>
    </location>
</feature>
<dbReference type="STRING" id="100787.A0A0G4LWN5"/>
<name>A0A0G4LWN5_VERLO</name>
<sequence length="437" mass="44175">MSGLINKIKDAVHSDKHDKHDSTHTGSDAYTTGTHGTTGNPGIHHNTDATGTHGTSTYGNTSTNAGPHDSNLANKADPRVDSDRDHRGTAGGVTGSTGTYGSSTTHGTTGTHGSTGIGSSGYGNTSTNAGPHDSNIANKLDPRVDSDRDNRAAHDTYGSSTTHGTTGTHGSTGLGSSGYGNTSTNAGPHDSNLANKADPRVDSDRDHRGTTGAYGSSTTGTYGSSTTGASTGTYGSSTTGSGGIGSGATGVGAGATGLGSSGYGNTSTNAGPHDSNLANKADPRIDSDRDHRGTTGTYGSSTTGTGYGSSTTGTGYDNTHLWPRQLCQPRPTSGLGSSVNPGPAPNTSGPHSKDFLNKADPLVDSDRDGSKTVGQDKTYASDNKTSYAQRDPTDAAQVPPSVLQQTIGAPQIAHDDHGHDRARRNSKATAQEVHRGL</sequence>
<feature type="region of interest" description="Disordered" evidence="1">
    <location>
        <begin position="1"/>
        <end position="230"/>
    </location>
</feature>
<evidence type="ECO:0000256" key="1">
    <source>
        <dbReference type="SAM" id="MobiDB-lite"/>
    </source>
</evidence>
<protein>
    <submittedName>
        <fullName evidence="2">Uncharacterized protein</fullName>
    </submittedName>
</protein>
<organism evidence="2 3">
    <name type="scientific">Verticillium longisporum</name>
    <name type="common">Verticillium dahliae var. longisporum</name>
    <dbReference type="NCBI Taxonomy" id="100787"/>
    <lineage>
        <taxon>Eukaryota</taxon>
        <taxon>Fungi</taxon>
        <taxon>Dikarya</taxon>
        <taxon>Ascomycota</taxon>
        <taxon>Pezizomycotina</taxon>
        <taxon>Sordariomycetes</taxon>
        <taxon>Hypocreomycetidae</taxon>
        <taxon>Glomerellales</taxon>
        <taxon>Plectosphaerellaceae</taxon>
        <taxon>Verticillium</taxon>
    </lineage>
</organism>
<feature type="compositionally biased region" description="Low complexity" evidence="1">
    <location>
        <begin position="31"/>
        <end position="44"/>
    </location>
</feature>
<evidence type="ECO:0000313" key="3">
    <source>
        <dbReference type="Proteomes" id="UP000044602"/>
    </source>
</evidence>
<accession>A0A0G4LWN5</accession>
<keyword evidence="3" id="KW-1185">Reference proteome</keyword>
<proteinExistence type="predicted"/>